<dbReference type="PANTHER" id="PTHR33337:SF44">
    <property type="entry name" value="DUF636 DOMAIN PROTEIN (AFU_ORTHOLOGUE AFUA_1G09754)"/>
    <property type="match status" value="1"/>
</dbReference>
<accession>A0ABD1Z6T3</accession>
<evidence type="ECO:0000256" key="3">
    <source>
        <dbReference type="ARBA" id="ARBA00022833"/>
    </source>
</evidence>
<evidence type="ECO:0000256" key="4">
    <source>
        <dbReference type="ARBA" id="ARBA00023239"/>
    </source>
</evidence>
<dbReference type="PROSITE" id="PS51891">
    <property type="entry name" value="CENP_V_GFA"/>
    <property type="match status" value="1"/>
</dbReference>
<keyword evidence="7" id="KW-1185">Reference proteome</keyword>
<evidence type="ECO:0000259" key="5">
    <source>
        <dbReference type="PROSITE" id="PS51891"/>
    </source>
</evidence>
<reference evidence="6 7" key="1">
    <citation type="submission" date="2024-09" db="EMBL/GenBank/DDBJ databases">
        <title>Chromosome-scale assembly of Riccia fluitans.</title>
        <authorList>
            <person name="Paukszto L."/>
            <person name="Sawicki J."/>
            <person name="Karawczyk K."/>
            <person name="Piernik-Szablinska J."/>
            <person name="Szczecinska M."/>
            <person name="Mazdziarz M."/>
        </authorList>
    </citation>
    <scope>NUCLEOTIDE SEQUENCE [LARGE SCALE GENOMIC DNA]</scope>
    <source>
        <strain evidence="6">Rf_01</strain>
        <tissue evidence="6">Aerial parts of the thallus</tissue>
    </source>
</reference>
<protein>
    <recommendedName>
        <fullName evidence="5">CENP-V/GFA domain-containing protein</fullName>
    </recommendedName>
</protein>
<evidence type="ECO:0000313" key="7">
    <source>
        <dbReference type="Proteomes" id="UP001605036"/>
    </source>
</evidence>
<dbReference type="Gene3D" id="3.90.1590.10">
    <property type="entry name" value="glutathione-dependent formaldehyde- activating enzyme (gfa)"/>
    <property type="match status" value="1"/>
</dbReference>
<comment type="similarity">
    <text evidence="1">Belongs to the Gfa family.</text>
</comment>
<dbReference type="Proteomes" id="UP001605036">
    <property type="component" value="Unassembled WGS sequence"/>
</dbReference>
<dbReference type="SUPFAM" id="SSF51316">
    <property type="entry name" value="Mss4-like"/>
    <property type="match status" value="1"/>
</dbReference>
<dbReference type="AlphaFoldDB" id="A0ABD1Z6T3"/>
<dbReference type="Pfam" id="PF04828">
    <property type="entry name" value="GFA"/>
    <property type="match status" value="1"/>
</dbReference>
<dbReference type="InterPro" id="IPR006913">
    <property type="entry name" value="CENP-V/GFA"/>
</dbReference>
<name>A0ABD1Z6T3_9MARC</name>
<organism evidence="6 7">
    <name type="scientific">Riccia fluitans</name>
    <dbReference type="NCBI Taxonomy" id="41844"/>
    <lineage>
        <taxon>Eukaryota</taxon>
        <taxon>Viridiplantae</taxon>
        <taxon>Streptophyta</taxon>
        <taxon>Embryophyta</taxon>
        <taxon>Marchantiophyta</taxon>
        <taxon>Marchantiopsida</taxon>
        <taxon>Marchantiidae</taxon>
        <taxon>Marchantiales</taxon>
        <taxon>Ricciaceae</taxon>
        <taxon>Riccia</taxon>
    </lineage>
</organism>
<dbReference type="InterPro" id="IPR011057">
    <property type="entry name" value="Mss4-like_sf"/>
</dbReference>
<sequence length="162" mass="17993">MKLKGSCHCGAVRFECESRNPYPYQLCYCSICVKTTGGGGFSINIAGDADSLVVTGEENITIYQAKLPATETKSEEVSGLQRRFCKLCGSALWFDDDRWPELIHPVASSVDTELPVPPERTHIMLDSAPSWVEPAIGPKDKKFQGYPEESLAEWHQRLGLEK</sequence>
<comment type="caution">
    <text evidence="6">The sequence shown here is derived from an EMBL/GenBank/DDBJ whole genome shotgun (WGS) entry which is preliminary data.</text>
</comment>
<evidence type="ECO:0000313" key="6">
    <source>
        <dbReference type="EMBL" id="KAL2642604.1"/>
    </source>
</evidence>
<evidence type="ECO:0000256" key="2">
    <source>
        <dbReference type="ARBA" id="ARBA00022723"/>
    </source>
</evidence>
<proteinExistence type="inferred from homology"/>
<keyword evidence="3" id="KW-0862">Zinc</keyword>
<dbReference type="PANTHER" id="PTHR33337">
    <property type="entry name" value="GFA DOMAIN-CONTAINING PROTEIN"/>
    <property type="match status" value="1"/>
</dbReference>
<dbReference type="GO" id="GO:0046872">
    <property type="term" value="F:metal ion binding"/>
    <property type="evidence" value="ECO:0007669"/>
    <property type="project" value="UniProtKB-KW"/>
</dbReference>
<evidence type="ECO:0000256" key="1">
    <source>
        <dbReference type="ARBA" id="ARBA00005495"/>
    </source>
</evidence>
<feature type="domain" description="CENP-V/GFA" evidence="5">
    <location>
        <begin position="3"/>
        <end position="119"/>
    </location>
</feature>
<dbReference type="EMBL" id="JBHFFA010000002">
    <property type="protein sequence ID" value="KAL2642604.1"/>
    <property type="molecule type" value="Genomic_DNA"/>
</dbReference>
<dbReference type="GO" id="GO:0016829">
    <property type="term" value="F:lyase activity"/>
    <property type="evidence" value="ECO:0007669"/>
    <property type="project" value="UniProtKB-KW"/>
</dbReference>
<keyword evidence="2" id="KW-0479">Metal-binding</keyword>
<gene>
    <name evidence="6" type="ORF">R1flu_010191</name>
</gene>
<keyword evidence="4" id="KW-0456">Lyase</keyword>